<feature type="signal peptide" evidence="1">
    <location>
        <begin position="1"/>
        <end position="32"/>
    </location>
</feature>
<comment type="caution">
    <text evidence="2">The sequence shown here is derived from an EMBL/GenBank/DDBJ whole genome shotgun (WGS) entry which is preliminary data.</text>
</comment>
<evidence type="ECO:0008006" key="4">
    <source>
        <dbReference type="Google" id="ProtNLM"/>
    </source>
</evidence>
<organism evidence="2 3">
    <name type="scientific">Nocardioides marmoribigeumensis</name>
    <dbReference type="NCBI Taxonomy" id="433649"/>
    <lineage>
        <taxon>Bacteria</taxon>
        <taxon>Bacillati</taxon>
        <taxon>Actinomycetota</taxon>
        <taxon>Actinomycetes</taxon>
        <taxon>Propionibacteriales</taxon>
        <taxon>Nocardioidaceae</taxon>
        <taxon>Nocardioides</taxon>
    </lineage>
</organism>
<dbReference type="RefSeq" id="WP_310298774.1">
    <property type="nucleotide sequence ID" value="NZ_BAAAPS010000014.1"/>
</dbReference>
<dbReference type="EMBL" id="JAVDYG010000001">
    <property type="protein sequence ID" value="MDR7361190.1"/>
    <property type="molecule type" value="Genomic_DNA"/>
</dbReference>
<evidence type="ECO:0000313" key="3">
    <source>
        <dbReference type="Proteomes" id="UP001183648"/>
    </source>
</evidence>
<sequence>MSTTIRRTSTALLTAATALVAVLVGAMAPASAQIFAGNGTWGYYDVGQATCRSRLYGNTQVVDLTAASPRALAKNLHAGGGNDAAWVRFRVFVVNASTGATVTSSGYSGWKRAWDNSPATWSGGTLFTLAGRGNYRVETRVEWWNSTSRIGWIADRTTSYRLISAYGFAWNGGSCSYVFQ</sequence>
<feature type="chain" id="PRO_5046432366" description="Secreted protein" evidence="1">
    <location>
        <begin position="33"/>
        <end position="180"/>
    </location>
</feature>
<dbReference type="Proteomes" id="UP001183648">
    <property type="component" value="Unassembled WGS sequence"/>
</dbReference>
<gene>
    <name evidence="2" type="ORF">J2S63_000743</name>
</gene>
<protein>
    <recommendedName>
        <fullName evidence="4">Secreted protein</fullName>
    </recommendedName>
</protein>
<keyword evidence="3" id="KW-1185">Reference proteome</keyword>
<name>A0ABU2BRB6_9ACTN</name>
<keyword evidence="1" id="KW-0732">Signal</keyword>
<evidence type="ECO:0000256" key="1">
    <source>
        <dbReference type="SAM" id="SignalP"/>
    </source>
</evidence>
<evidence type="ECO:0000313" key="2">
    <source>
        <dbReference type="EMBL" id="MDR7361190.1"/>
    </source>
</evidence>
<accession>A0ABU2BRB6</accession>
<proteinExistence type="predicted"/>
<reference evidence="2 3" key="1">
    <citation type="submission" date="2023-07" db="EMBL/GenBank/DDBJ databases">
        <title>Sequencing the genomes of 1000 actinobacteria strains.</title>
        <authorList>
            <person name="Klenk H.-P."/>
        </authorList>
    </citation>
    <scope>NUCLEOTIDE SEQUENCE [LARGE SCALE GENOMIC DNA]</scope>
    <source>
        <strain evidence="2 3">DSM 19426</strain>
    </source>
</reference>